<organism evidence="1 2">
    <name type="scientific">Mycolicibacterium obuense</name>
    <dbReference type="NCBI Taxonomy" id="1807"/>
    <lineage>
        <taxon>Bacteria</taxon>
        <taxon>Bacillati</taxon>
        <taxon>Actinomycetota</taxon>
        <taxon>Actinomycetes</taxon>
        <taxon>Mycobacteriales</taxon>
        <taxon>Mycobacteriaceae</taxon>
        <taxon>Mycolicibacterium</taxon>
    </lineage>
</organism>
<dbReference type="SUPFAM" id="SSF143011">
    <property type="entry name" value="RelE-like"/>
    <property type="match status" value="1"/>
</dbReference>
<reference evidence="1 2" key="1">
    <citation type="journal article" date="2015" name="Genome Announc.">
        <title>Draft Genome Sequence of Mycobacterium obuense Strain UC1, Isolated from Patient Sputum.</title>
        <authorList>
            <person name="Greninger A.L."/>
            <person name="Cunningham G."/>
            <person name="Hsu E.D."/>
            <person name="Yu J.M."/>
            <person name="Chiu C.Y."/>
            <person name="Miller S."/>
        </authorList>
    </citation>
    <scope>NUCLEOTIDE SEQUENCE [LARGE SCALE GENOMIC DNA]</scope>
    <source>
        <strain evidence="1 2">UC1</strain>
    </source>
</reference>
<evidence type="ECO:0000313" key="1">
    <source>
        <dbReference type="EMBL" id="KKF02807.1"/>
    </source>
</evidence>
<dbReference type="AlphaFoldDB" id="A0A0M2K0C9"/>
<keyword evidence="2" id="KW-1185">Reference proteome</keyword>
<dbReference type="PATRIC" id="fig|1807.13.peg.2848"/>
<dbReference type="InterPro" id="IPR035093">
    <property type="entry name" value="RelE/ParE_toxin_dom_sf"/>
</dbReference>
<accession>A0A0M2K0C9</accession>
<comment type="caution">
    <text evidence="1">The sequence shown here is derived from an EMBL/GenBank/DDBJ whole genome shotgun (WGS) entry which is preliminary data.</text>
</comment>
<dbReference type="Gene3D" id="3.30.2310.20">
    <property type="entry name" value="RelE-like"/>
    <property type="match status" value="1"/>
</dbReference>
<protein>
    <submittedName>
        <fullName evidence="1">Plasmid maintenance system killer protein</fullName>
    </submittedName>
</protein>
<dbReference type="Proteomes" id="UP000034150">
    <property type="component" value="Unassembled WGS sequence"/>
</dbReference>
<sequence length="102" mass="11786">MEVRYEDDKLKKLCTDEKEMKKRRSDIAQKLKLRIKALETAKSVGELATHDPLGNWHQLGADRGGQWAGKLSENYRLLIRPHNASEPWDSVTVTVLEIDDYH</sequence>
<evidence type="ECO:0000313" key="2">
    <source>
        <dbReference type="Proteomes" id="UP000034150"/>
    </source>
</evidence>
<dbReference type="EMBL" id="LAUZ02000028">
    <property type="protein sequence ID" value="KKF02807.1"/>
    <property type="molecule type" value="Genomic_DNA"/>
</dbReference>
<name>A0A0M2K0C9_9MYCO</name>
<gene>
    <name evidence="1" type="ORF">WN67_06825</name>
</gene>
<proteinExistence type="predicted"/>
<dbReference type="OrthoDB" id="3478674at2"/>